<name>A0ABR3XUH1_9EURO</name>
<feature type="region of interest" description="Disordered" evidence="2">
    <location>
        <begin position="1"/>
        <end position="66"/>
    </location>
</feature>
<feature type="region of interest" description="Disordered" evidence="2">
    <location>
        <begin position="1083"/>
        <end position="1158"/>
    </location>
</feature>
<keyword evidence="1" id="KW-0175">Coiled coil</keyword>
<gene>
    <name evidence="3" type="ORF">Plec18167_004113</name>
</gene>
<evidence type="ECO:0000313" key="3">
    <source>
        <dbReference type="EMBL" id="KAL1879651.1"/>
    </source>
</evidence>
<feature type="compositionally biased region" description="Polar residues" evidence="2">
    <location>
        <begin position="588"/>
        <end position="604"/>
    </location>
</feature>
<protein>
    <submittedName>
        <fullName evidence="3">Uncharacterized protein</fullName>
    </submittedName>
</protein>
<feature type="coiled-coil region" evidence="1">
    <location>
        <begin position="793"/>
        <end position="822"/>
    </location>
</feature>
<feature type="compositionally biased region" description="Polar residues" evidence="2">
    <location>
        <begin position="238"/>
        <end position="262"/>
    </location>
</feature>
<dbReference type="PANTHER" id="PTHR36721:SF1">
    <property type="entry name" value="OS04G0446401 PROTEIN"/>
    <property type="match status" value="1"/>
</dbReference>
<comment type="caution">
    <text evidence="3">The sequence shown here is derived from an EMBL/GenBank/DDBJ whole genome shotgun (WGS) entry which is preliminary data.</text>
</comment>
<feature type="compositionally biased region" description="Polar residues" evidence="2">
    <location>
        <begin position="306"/>
        <end position="357"/>
    </location>
</feature>
<keyword evidence="4" id="KW-1185">Reference proteome</keyword>
<feature type="compositionally biased region" description="Polar residues" evidence="2">
    <location>
        <begin position="130"/>
        <end position="150"/>
    </location>
</feature>
<feature type="compositionally biased region" description="Polar residues" evidence="2">
    <location>
        <begin position="1"/>
        <end position="16"/>
    </location>
</feature>
<feature type="compositionally biased region" description="Low complexity" evidence="2">
    <location>
        <begin position="103"/>
        <end position="116"/>
    </location>
</feature>
<feature type="compositionally biased region" description="Pro residues" evidence="2">
    <location>
        <begin position="212"/>
        <end position="228"/>
    </location>
</feature>
<feature type="region of interest" description="Disordered" evidence="2">
    <location>
        <begin position="83"/>
        <end position="400"/>
    </location>
</feature>
<evidence type="ECO:0000256" key="1">
    <source>
        <dbReference type="SAM" id="Coils"/>
    </source>
</evidence>
<accession>A0ABR3XUH1</accession>
<feature type="compositionally biased region" description="Basic and acidic residues" evidence="2">
    <location>
        <begin position="274"/>
        <end position="295"/>
    </location>
</feature>
<feature type="compositionally biased region" description="Pro residues" evidence="2">
    <location>
        <begin position="35"/>
        <end position="51"/>
    </location>
</feature>
<feature type="compositionally biased region" description="Polar residues" evidence="2">
    <location>
        <begin position="559"/>
        <end position="579"/>
    </location>
</feature>
<feature type="compositionally biased region" description="Polar residues" evidence="2">
    <location>
        <begin position="637"/>
        <end position="661"/>
    </location>
</feature>
<dbReference type="Proteomes" id="UP001583193">
    <property type="component" value="Unassembled WGS sequence"/>
</dbReference>
<evidence type="ECO:0000256" key="2">
    <source>
        <dbReference type="SAM" id="MobiDB-lite"/>
    </source>
</evidence>
<feature type="compositionally biased region" description="Basic and acidic residues" evidence="2">
    <location>
        <begin position="1129"/>
        <end position="1150"/>
    </location>
</feature>
<feature type="compositionally biased region" description="Acidic residues" evidence="2">
    <location>
        <begin position="1102"/>
        <end position="1111"/>
    </location>
</feature>
<evidence type="ECO:0000313" key="4">
    <source>
        <dbReference type="Proteomes" id="UP001583193"/>
    </source>
</evidence>
<sequence>MFGRNSSNDRPSGHHNSPSKKPAHSSHTPPTWNLPGPPPPPPPPPPGPPSYNPSTYGPMPGAVPVPNAAVRLSPALGAVDTSKWGVRYNQQHHQPPPLPPRPSSSGDPSQGSGQPPTEGFTAPSSPPWNAPQTSNQKPGTTPTIQGSSSAPLPPPPPPIPPGYKTELQHVAQTLQQQQSSSSERPPTHRYDPTGQSPSASAASYAQSEYYDPNPPSPSTDRPLPPLPPDIAAGLNAVSPVSFQRPTFDVGSQPTTNVSSPEMRQSALGDGAPSDWEHFSPVDDTEHSPIHNHTNEQHVIPRKPSPGASSAQAQRPYNTPEITNSPRADQVGSPTNNIPVNDQPSRTDGASLSISTHVPSEVAQDATDKQHGTQESEPVVSRNEGPSPIQIPSKDDATTDLSAVQKKLPDPYESLDPWFQSSLARYVTMLRKEAVAETDEEKYKIFTMFVAKETKLREILYNIDPSSAEDGESVSSPEADQTPRSKSADPSVRPESGLIPVHSEGDDDRPNIPRISTAPPGIAPDEDQEGAYSPGGRPILSVHMPSTVEDNKQKLRRSASHSTSGANRDGSNILRSTSVPPESIDNPWKSGTETPLISNPPQSIYTPFRYAEGPQRGSDNLTFERPAYQAYSDLRQASADSGRTMSHTPAPTSRGRSGTIGQQPAHEHDETFLGLIREKSVTYRKKRTESTPPLPLLPDGIRQGKFDVALEELRSLIPEPFPENKESPWIAATRKDIRSFSDDFRYIKETVGKWEQSAKDRREKLDKERMARQEESEQHIDALFNDNEIGYADINTLEDDFRHAEAKKQLEEERKELEKFIQEVYNPLDECLKSEISQLSAHYKLTVDELDSGDSGSKETTSDRFQVSHIMKLVNDIYLKLELRYQKRLEIALDRERRRKKAERRPLIFMGDSPALRKLDGEFDSMERRNILEAANERDERANILMDSFDTAIMRGLGENQSVLDNISSKMKKLDPKTISHAGLPQGDIEKILKSTYALVKFLEANSESILRSFGDADSLLNDADYSVSVAEARYSNANSEVFRRLDEEKKKEDAKIEQELSSKLETVRKGPAELTAKIDSLLGALGKDSGPGTGPWSRPDIENTDTTETDPAEVLRPGPRPASAAPSGRRSDADPEQQERLRKALEDAKRRNAARQQH</sequence>
<feature type="compositionally biased region" description="Pro residues" evidence="2">
    <location>
        <begin position="151"/>
        <end position="161"/>
    </location>
</feature>
<proteinExistence type="predicted"/>
<feature type="compositionally biased region" description="Low complexity" evidence="2">
    <location>
        <begin position="198"/>
        <end position="211"/>
    </location>
</feature>
<organism evidence="3 4">
    <name type="scientific">Paecilomyces lecythidis</name>
    <dbReference type="NCBI Taxonomy" id="3004212"/>
    <lineage>
        <taxon>Eukaryota</taxon>
        <taxon>Fungi</taxon>
        <taxon>Dikarya</taxon>
        <taxon>Ascomycota</taxon>
        <taxon>Pezizomycotina</taxon>
        <taxon>Eurotiomycetes</taxon>
        <taxon>Eurotiomycetidae</taxon>
        <taxon>Eurotiales</taxon>
        <taxon>Thermoascaceae</taxon>
        <taxon>Paecilomyces</taxon>
    </lineage>
</organism>
<reference evidence="3 4" key="1">
    <citation type="journal article" date="2024" name="IMA Fungus">
        <title>IMA Genome - F19 : A genome assembly and annotation guide to empower mycologists, including annotated draft genome sequences of Ceratocystis pirilliformis, Diaporthe australafricana, Fusarium ophioides, Paecilomyces lecythidis, and Sporothrix stenoceras.</title>
        <authorList>
            <person name="Aylward J."/>
            <person name="Wilson A.M."/>
            <person name="Visagie C.M."/>
            <person name="Spraker J."/>
            <person name="Barnes I."/>
            <person name="Buitendag C."/>
            <person name="Ceriani C."/>
            <person name="Del Mar Angel L."/>
            <person name="du Plessis D."/>
            <person name="Fuchs T."/>
            <person name="Gasser K."/>
            <person name="Kramer D."/>
            <person name="Li W."/>
            <person name="Munsamy K."/>
            <person name="Piso A."/>
            <person name="Price J.L."/>
            <person name="Sonnekus B."/>
            <person name="Thomas C."/>
            <person name="van der Nest A."/>
            <person name="van Dijk A."/>
            <person name="van Heerden A."/>
            <person name="van Vuuren N."/>
            <person name="Yilmaz N."/>
            <person name="Duong T.A."/>
            <person name="van der Merwe N.A."/>
            <person name="Wingfield M.J."/>
            <person name="Wingfield B.D."/>
        </authorList>
    </citation>
    <scope>NUCLEOTIDE SEQUENCE [LARGE SCALE GENOMIC DNA]</scope>
    <source>
        <strain evidence="3 4">CMW 18167</strain>
    </source>
</reference>
<feature type="region of interest" description="Disordered" evidence="2">
    <location>
        <begin position="462"/>
        <end position="671"/>
    </location>
</feature>
<dbReference type="PANTHER" id="PTHR36721">
    <property type="entry name" value="PROLINE-RICH FAMILY PROTEIN"/>
    <property type="match status" value="1"/>
</dbReference>
<dbReference type="EMBL" id="JAVDPF010000010">
    <property type="protein sequence ID" value="KAL1879651.1"/>
    <property type="molecule type" value="Genomic_DNA"/>
</dbReference>